<keyword evidence="2" id="KW-1185">Reference proteome</keyword>
<protein>
    <submittedName>
        <fullName evidence="1">Uncharacterized protein</fullName>
    </submittedName>
</protein>
<dbReference type="Proteomes" id="UP000762676">
    <property type="component" value="Unassembled WGS sequence"/>
</dbReference>
<organism evidence="1 2">
    <name type="scientific">Elysia marginata</name>
    <dbReference type="NCBI Taxonomy" id="1093978"/>
    <lineage>
        <taxon>Eukaryota</taxon>
        <taxon>Metazoa</taxon>
        <taxon>Spiralia</taxon>
        <taxon>Lophotrochozoa</taxon>
        <taxon>Mollusca</taxon>
        <taxon>Gastropoda</taxon>
        <taxon>Heterobranchia</taxon>
        <taxon>Euthyneura</taxon>
        <taxon>Panpulmonata</taxon>
        <taxon>Sacoglossa</taxon>
        <taxon>Placobranchoidea</taxon>
        <taxon>Plakobranchidae</taxon>
        <taxon>Elysia</taxon>
    </lineage>
</organism>
<proteinExistence type="predicted"/>
<name>A0AAV4GU71_9GAST</name>
<comment type="caution">
    <text evidence="1">The sequence shown here is derived from an EMBL/GenBank/DDBJ whole genome shotgun (WGS) entry which is preliminary data.</text>
</comment>
<reference evidence="1 2" key="1">
    <citation type="journal article" date="2021" name="Elife">
        <title>Chloroplast acquisition without the gene transfer in kleptoplastic sea slugs, Plakobranchus ocellatus.</title>
        <authorList>
            <person name="Maeda T."/>
            <person name="Takahashi S."/>
            <person name="Yoshida T."/>
            <person name="Shimamura S."/>
            <person name="Takaki Y."/>
            <person name="Nagai Y."/>
            <person name="Toyoda A."/>
            <person name="Suzuki Y."/>
            <person name="Arimoto A."/>
            <person name="Ishii H."/>
            <person name="Satoh N."/>
            <person name="Nishiyama T."/>
            <person name="Hasebe M."/>
            <person name="Maruyama T."/>
            <person name="Minagawa J."/>
            <person name="Obokata J."/>
            <person name="Shigenobu S."/>
        </authorList>
    </citation>
    <scope>NUCLEOTIDE SEQUENCE [LARGE SCALE GENOMIC DNA]</scope>
</reference>
<dbReference type="AlphaFoldDB" id="A0AAV4GU71"/>
<accession>A0AAV4GU71</accession>
<sequence length="83" mass="9050">MTDAPKPCTVVEARAGPRYGTWTVCRVLREGTPASARSEPGSGLMLHFCFHTRVDGCCCCGWARAASLRLNFCLQFHGVLSKC</sequence>
<evidence type="ECO:0000313" key="2">
    <source>
        <dbReference type="Proteomes" id="UP000762676"/>
    </source>
</evidence>
<gene>
    <name evidence="1" type="ORF">ElyMa_004236100</name>
</gene>
<evidence type="ECO:0000313" key="1">
    <source>
        <dbReference type="EMBL" id="GFR87890.1"/>
    </source>
</evidence>
<dbReference type="EMBL" id="BMAT01008556">
    <property type="protein sequence ID" value="GFR87890.1"/>
    <property type="molecule type" value="Genomic_DNA"/>
</dbReference>